<comment type="caution">
    <text evidence="1">The sequence shown here is derived from an EMBL/GenBank/DDBJ whole genome shotgun (WGS) entry which is preliminary data.</text>
</comment>
<dbReference type="Gene3D" id="3.30.70.1280">
    <property type="entry name" value="SP0830-like domains"/>
    <property type="match status" value="1"/>
</dbReference>
<name>A0A4R5DKI9_9BACT</name>
<gene>
    <name evidence="1" type="ORF">E0F88_15305</name>
</gene>
<proteinExistence type="predicted"/>
<dbReference type="EMBL" id="SMFL01000005">
    <property type="protein sequence ID" value="TDE14559.1"/>
    <property type="molecule type" value="Genomic_DNA"/>
</dbReference>
<dbReference type="Pfam" id="PF08002">
    <property type="entry name" value="DUF1697"/>
    <property type="match status" value="1"/>
</dbReference>
<accession>A0A4R5DKI9</accession>
<dbReference type="SUPFAM" id="SSF160379">
    <property type="entry name" value="SP0830-like"/>
    <property type="match status" value="1"/>
</dbReference>
<dbReference type="PANTHER" id="PTHR36439:SF1">
    <property type="entry name" value="DUF1697 DOMAIN-CONTAINING PROTEIN"/>
    <property type="match status" value="1"/>
</dbReference>
<dbReference type="InterPro" id="IPR012545">
    <property type="entry name" value="DUF1697"/>
</dbReference>
<sequence>MFVFRHVGSIPGVSRSLQSIKMKYIAILRGVNVSGKNMIKMPALVKAFEDIGFESVAAYLQSGNVLFSSENGNVADLQKRITEKIALDFGFDIPVIVFSSQYLRQVRKDNPFLKKADFDSTMLHVTFLAQAPDKTNLEKLDTAKYLPDEFVVDEKVIYLNCPGGYGTTKFNNNFFENKLKVTATTRNWNTVNKLAELSGE</sequence>
<reference evidence="1 2" key="1">
    <citation type="submission" date="2019-03" db="EMBL/GenBank/DDBJ databases">
        <title>Dyadobacter AR-3-6 sp. nov., isolated from arctic soil.</title>
        <authorList>
            <person name="Chaudhary D.K."/>
        </authorList>
    </citation>
    <scope>NUCLEOTIDE SEQUENCE [LARGE SCALE GENOMIC DNA]</scope>
    <source>
        <strain evidence="1 2">AR-3-6</strain>
    </source>
</reference>
<keyword evidence="2" id="KW-1185">Reference proteome</keyword>
<dbReference type="PANTHER" id="PTHR36439">
    <property type="entry name" value="BLL4334 PROTEIN"/>
    <property type="match status" value="1"/>
</dbReference>
<evidence type="ECO:0000313" key="1">
    <source>
        <dbReference type="EMBL" id="TDE14559.1"/>
    </source>
</evidence>
<dbReference type="OrthoDB" id="9806494at2"/>
<evidence type="ECO:0000313" key="2">
    <source>
        <dbReference type="Proteomes" id="UP000294850"/>
    </source>
</evidence>
<dbReference type="PIRSF" id="PIRSF008502">
    <property type="entry name" value="UCP008502"/>
    <property type="match status" value="1"/>
</dbReference>
<dbReference type="Proteomes" id="UP000294850">
    <property type="component" value="Unassembled WGS sequence"/>
</dbReference>
<organism evidence="1 2">
    <name type="scientific">Dyadobacter psychrotolerans</name>
    <dbReference type="NCBI Taxonomy" id="2541721"/>
    <lineage>
        <taxon>Bacteria</taxon>
        <taxon>Pseudomonadati</taxon>
        <taxon>Bacteroidota</taxon>
        <taxon>Cytophagia</taxon>
        <taxon>Cytophagales</taxon>
        <taxon>Spirosomataceae</taxon>
        <taxon>Dyadobacter</taxon>
    </lineage>
</organism>
<protein>
    <submittedName>
        <fullName evidence="1">DUF1697 domain-containing protein</fullName>
    </submittedName>
</protein>
<dbReference type="AlphaFoldDB" id="A0A4R5DKI9"/>